<dbReference type="AlphaFoldDB" id="A0A3M7PIA1"/>
<protein>
    <submittedName>
        <fullName evidence="1">Uncharacterized protein</fullName>
    </submittedName>
</protein>
<evidence type="ECO:0000313" key="1">
    <source>
        <dbReference type="EMBL" id="RMZ98845.1"/>
    </source>
</evidence>
<dbReference type="EMBL" id="REGN01010526">
    <property type="protein sequence ID" value="RMZ98845.1"/>
    <property type="molecule type" value="Genomic_DNA"/>
</dbReference>
<gene>
    <name evidence="1" type="ORF">BpHYR1_047040</name>
</gene>
<organism evidence="1 2">
    <name type="scientific">Brachionus plicatilis</name>
    <name type="common">Marine rotifer</name>
    <name type="synonym">Brachionus muelleri</name>
    <dbReference type="NCBI Taxonomy" id="10195"/>
    <lineage>
        <taxon>Eukaryota</taxon>
        <taxon>Metazoa</taxon>
        <taxon>Spiralia</taxon>
        <taxon>Gnathifera</taxon>
        <taxon>Rotifera</taxon>
        <taxon>Eurotatoria</taxon>
        <taxon>Monogononta</taxon>
        <taxon>Pseudotrocha</taxon>
        <taxon>Ploima</taxon>
        <taxon>Brachionidae</taxon>
        <taxon>Brachionus</taxon>
    </lineage>
</organism>
<sequence length="100" mass="11291">MFSAVHGVGAKTKANSFVLEDLNFVFNDQSRPFNAFITFCQSLTLTVMYSMCFMKLNFGSKIIPRSFGYGSRAILWPFRARSIEYSGSYDFLFPAGVKTV</sequence>
<keyword evidence="2" id="KW-1185">Reference proteome</keyword>
<dbReference type="Proteomes" id="UP000276133">
    <property type="component" value="Unassembled WGS sequence"/>
</dbReference>
<accession>A0A3M7PIA1</accession>
<proteinExistence type="predicted"/>
<evidence type="ECO:0000313" key="2">
    <source>
        <dbReference type="Proteomes" id="UP000276133"/>
    </source>
</evidence>
<name>A0A3M7PIA1_BRAPC</name>
<reference evidence="1 2" key="1">
    <citation type="journal article" date="2018" name="Sci. Rep.">
        <title>Genomic signatures of local adaptation to the degree of environmental predictability in rotifers.</title>
        <authorList>
            <person name="Franch-Gras L."/>
            <person name="Hahn C."/>
            <person name="Garcia-Roger E.M."/>
            <person name="Carmona M.J."/>
            <person name="Serra M."/>
            <person name="Gomez A."/>
        </authorList>
    </citation>
    <scope>NUCLEOTIDE SEQUENCE [LARGE SCALE GENOMIC DNA]</scope>
    <source>
        <strain evidence="1">HYR1</strain>
    </source>
</reference>
<comment type="caution">
    <text evidence="1">The sequence shown here is derived from an EMBL/GenBank/DDBJ whole genome shotgun (WGS) entry which is preliminary data.</text>
</comment>